<sequence>MTDPTLTRDVYLGGRFTIAQPRDGYRAATDPLLLAAAVPARAGQSVLELGCGAGTALIALASRVAGLSLSGIERQAFYADLARRNMVDNRLEAQIETGDLRAIPAALRVPFDHVLANPPYYRATGPAARDAGRDAALREETPLSEWVDCALRRLKTGGYLTLIHLAERLPELLIAIGDRAACKVRPIAARQQRAAGRIVLQARKGSRAAFVMQAPLVMHEGAAHIADGDDFTARARAILRDGAALDWD</sequence>
<dbReference type="InterPro" id="IPR007848">
    <property type="entry name" value="Small_mtfrase_dom"/>
</dbReference>
<gene>
    <name evidence="4" type="ORF">C4N9_18080</name>
</gene>
<reference evidence="4 5" key="1">
    <citation type="submission" date="2018-05" db="EMBL/GenBank/DDBJ databases">
        <title>Pararhodobacter marina sp. nov., isolated from deep-sea water of the Indian Ocean.</title>
        <authorList>
            <person name="Lai Q.Sr."/>
            <person name="Liu X."/>
            <person name="Shao Z."/>
        </authorList>
    </citation>
    <scope>NUCLEOTIDE SEQUENCE [LARGE SCALE GENOMIC DNA]</scope>
    <source>
        <strain evidence="4 5">CIC4N-9</strain>
    </source>
</reference>
<dbReference type="RefSeq" id="WP_109534757.1">
    <property type="nucleotide sequence ID" value="NZ_QEYD01000012.1"/>
</dbReference>
<evidence type="ECO:0000313" key="5">
    <source>
        <dbReference type="Proteomes" id="UP000244940"/>
    </source>
</evidence>
<dbReference type="GeneID" id="94366806"/>
<dbReference type="Proteomes" id="UP000244940">
    <property type="component" value="Unassembled WGS sequence"/>
</dbReference>
<dbReference type="GO" id="GO:0008757">
    <property type="term" value="F:S-adenosylmethionine-dependent methyltransferase activity"/>
    <property type="evidence" value="ECO:0007669"/>
    <property type="project" value="UniProtKB-ARBA"/>
</dbReference>
<dbReference type="PROSITE" id="PS00092">
    <property type="entry name" value="N6_MTASE"/>
    <property type="match status" value="1"/>
</dbReference>
<dbReference type="InterPro" id="IPR050210">
    <property type="entry name" value="tRNA_Adenine-N(6)_MTase"/>
</dbReference>
<dbReference type="AlphaFoldDB" id="A0A2U2C5R1"/>
<name>A0A2U2C5R1_9RHOB</name>
<dbReference type="PANTHER" id="PTHR47739:SF1">
    <property type="entry name" value="TRNA1(VAL) (ADENINE(37)-N6)-METHYLTRANSFERASE"/>
    <property type="match status" value="1"/>
</dbReference>
<dbReference type="CDD" id="cd02440">
    <property type="entry name" value="AdoMet_MTases"/>
    <property type="match status" value="1"/>
</dbReference>
<keyword evidence="4" id="KW-0808">Transferase</keyword>
<evidence type="ECO:0000259" key="3">
    <source>
        <dbReference type="Pfam" id="PF05175"/>
    </source>
</evidence>
<organism evidence="4 5">
    <name type="scientific">Pararhodobacter marinus</name>
    <dbReference type="NCBI Taxonomy" id="2184063"/>
    <lineage>
        <taxon>Bacteria</taxon>
        <taxon>Pseudomonadati</taxon>
        <taxon>Pseudomonadota</taxon>
        <taxon>Alphaproteobacteria</taxon>
        <taxon>Rhodobacterales</taxon>
        <taxon>Paracoccaceae</taxon>
        <taxon>Pararhodobacter</taxon>
    </lineage>
</organism>
<feature type="domain" description="Methyltransferase small" evidence="3">
    <location>
        <begin position="33"/>
        <end position="123"/>
    </location>
</feature>
<protein>
    <submittedName>
        <fullName evidence="4">Methyltransferase</fullName>
    </submittedName>
</protein>
<dbReference type="GO" id="GO:0003676">
    <property type="term" value="F:nucleic acid binding"/>
    <property type="evidence" value="ECO:0007669"/>
    <property type="project" value="InterPro"/>
</dbReference>
<keyword evidence="5" id="KW-1185">Reference proteome</keyword>
<dbReference type="Gene3D" id="3.40.50.150">
    <property type="entry name" value="Vaccinia Virus protein VP39"/>
    <property type="match status" value="1"/>
</dbReference>
<dbReference type="EMBL" id="QEYD01000012">
    <property type="protein sequence ID" value="PWE27213.1"/>
    <property type="molecule type" value="Genomic_DNA"/>
</dbReference>
<keyword evidence="2" id="KW-0949">S-adenosyl-L-methionine</keyword>
<dbReference type="InterPro" id="IPR002052">
    <property type="entry name" value="DNA_methylase_N6_adenine_CS"/>
</dbReference>
<dbReference type="GO" id="GO:0032259">
    <property type="term" value="P:methylation"/>
    <property type="evidence" value="ECO:0007669"/>
    <property type="project" value="UniProtKB-KW"/>
</dbReference>
<dbReference type="InterPro" id="IPR029063">
    <property type="entry name" value="SAM-dependent_MTases_sf"/>
</dbReference>
<dbReference type="SUPFAM" id="SSF53335">
    <property type="entry name" value="S-adenosyl-L-methionine-dependent methyltransferases"/>
    <property type="match status" value="1"/>
</dbReference>
<evidence type="ECO:0000256" key="2">
    <source>
        <dbReference type="ARBA" id="ARBA00022691"/>
    </source>
</evidence>
<keyword evidence="1 4" id="KW-0489">Methyltransferase</keyword>
<dbReference type="OrthoDB" id="5489421at2"/>
<dbReference type="GO" id="GO:0008170">
    <property type="term" value="F:N-methyltransferase activity"/>
    <property type="evidence" value="ECO:0007669"/>
    <property type="project" value="UniProtKB-ARBA"/>
</dbReference>
<evidence type="ECO:0000313" key="4">
    <source>
        <dbReference type="EMBL" id="PWE27213.1"/>
    </source>
</evidence>
<accession>A0A2U2C5R1</accession>
<dbReference type="Pfam" id="PF05175">
    <property type="entry name" value="MTS"/>
    <property type="match status" value="1"/>
</dbReference>
<proteinExistence type="predicted"/>
<comment type="caution">
    <text evidence="4">The sequence shown here is derived from an EMBL/GenBank/DDBJ whole genome shotgun (WGS) entry which is preliminary data.</text>
</comment>
<evidence type="ECO:0000256" key="1">
    <source>
        <dbReference type="ARBA" id="ARBA00022603"/>
    </source>
</evidence>
<dbReference type="PANTHER" id="PTHR47739">
    <property type="entry name" value="TRNA1(VAL) (ADENINE(37)-N6)-METHYLTRANSFERASE"/>
    <property type="match status" value="1"/>
</dbReference>